<dbReference type="EMBL" id="CAEZUO010000132">
    <property type="protein sequence ID" value="CAB4619061.1"/>
    <property type="molecule type" value="Genomic_DNA"/>
</dbReference>
<sequence>MTRLLTIMGSGETSPTMVKPHREVFEQLSESSPVAGAPVPSIFLDTPFGFQENADELSAKTVEYFKVSLNRVVDVAGLRDVAAETTFEREVAFNAIRQARFVFAGPGSPTYALRQWAGTPLPELLAEKLQTDGAVTFSSAAALTLGISTVPVYEIYKSGADPYWLDGLDLLTPIGLPVAVIPHYNNTEGGHHDTRFCYLGERRLKMMEALLPDGAFVLGVDEHTGVIMDLDADTAKIVGLGVVTIRRNGVSMEIPTGETVSIDVLREGPTSSSAKATGQSVPSSEPAVTESSVAATASKKIEASLAADVDRCSAEFDRSMDQRDAAGAVAATLDLDDAIRSWSADTLQSDEMDKARALLRSMIVRLGEASKGGLTDPREVVGPLVEIALAARSEVRLAKLYDLSDQIRDGLAEAGVEVRDTADGQIWELITPE</sequence>
<dbReference type="GO" id="GO:0005524">
    <property type="term" value="F:ATP binding"/>
    <property type="evidence" value="ECO:0007669"/>
    <property type="project" value="InterPro"/>
</dbReference>
<dbReference type="AlphaFoldDB" id="A0A6J6HYD6"/>
<name>A0A6J6HYD6_9ZZZZ</name>
<dbReference type="SUPFAM" id="SSF47323">
    <property type="entry name" value="Anticodon-binding domain of a subclass of class I aminoacyl-tRNA synthetases"/>
    <property type="match status" value="1"/>
</dbReference>
<evidence type="ECO:0000313" key="2">
    <source>
        <dbReference type="EMBL" id="CAB4619061.1"/>
    </source>
</evidence>
<dbReference type="Gene3D" id="3.40.50.880">
    <property type="match status" value="1"/>
</dbReference>
<dbReference type="Gene3D" id="1.20.120.1910">
    <property type="entry name" value="Cysteine-tRNA ligase, C-terminal anti-codon recognition domain"/>
    <property type="match status" value="1"/>
</dbReference>
<feature type="region of interest" description="Disordered" evidence="1">
    <location>
        <begin position="269"/>
        <end position="291"/>
    </location>
</feature>
<evidence type="ECO:0000256" key="1">
    <source>
        <dbReference type="SAM" id="MobiDB-lite"/>
    </source>
</evidence>
<accession>A0A6J6HYD6</accession>
<gene>
    <name evidence="2" type="ORF">UFOPK1827_01836</name>
</gene>
<organism evidence="2">
    <name type="scientific">freshwater metagenome</name>
    <dbReference type="NCBI Taxonomy" id="449393"/>
    <lineage>
        <taxon>unclassified sequences</taxon>
        <taxon>metagenomes</taxon>
        <taxon>ecological metagenomes</taxon>
    </lineage>
</organism>
<feature type="compositionally biased region" description="Polar residues" evidence="1">
    <location>
        <begin position="269"/>
        <end position="283"/>
    </location>
</feature>
<dbReference type="GO" id="GO:0006418">
    <property type="term" value="P:tRNA aminoacylation for protein translation"/>
    <property type="evidence" value="ECO:0007669"/>
    <property type="project" value="InterPro"/>
</dbReference>
<dbReference type="InterPro" id="IPR009080">
    <property type="entry name" value="tRNAsynth_Ia_anticodon-bd"/>
</dbReference>
<protein>
    <submittedName>
        <fullName evidence="2">Unannotated protein</fullName>
    </submittedName>
</protein>
<reference evidence="2" key="1">
    <citation type="submission" date="2020-05" db="EMBL/GenBank/DDBJ databases">
        <authorList>
            <person name="Chiriac C."/>
            <person name="Salcher M."/>
            <person name="Ghai R."/>
            <person name="Kavagutti S V."/>
        </authorList>
    </citation>
    <scope>NUCLEOTIDE SEQUENCE</scope>
</reference>
<proteinExistence type="predicted"/>
<dbReference type="InterPro" id="IPR029062">
    <property type="entry name" value="Class_I_gatase-like"/>
</dbReference>
<dbReference type="GO" id="GO:0004812">
    <property type="term" value="F:aminoacyl-tRNA ligase activity"/>
    <property type="evidence" value="ECO:0007669"/>
    <property type="project" value="InterPro"/>
</dbReference>